<dbReference type="Pfam" id="PF00281">
    <property type="entry name" value="Ribosomal_L5"/>
    <property type="match status" value="1"/>
</dbReference>
<dbReference type="InterPro" id="IPR031310">
    <property type="entry name" value="Ribosomal_uL5_N"/>
</dbReference>
<feature type="domain" description="Large ribosomal subunit protein uL5 C-terminal" evidence="8">
    <location>
        <begin position="64"/>
        <end position="159"/>
    </location>
</feature>
<dbReference type="GO" id="GO:0003735">
    <property type="term" value="F:structural constituent of ribosome"/>
    <property type="evidence" value="ECO:0007669"/>
    <property type="project" value="InterPro"/>
</dbReference>
<reference evidence="10" key="1">
    <citation type="submission" date="2017-09" db="EMBL/GenBank/DDBJ databases">
        <title>Depth-based differentiation of microbial function through sediment-hosted aquifers and enrichment of novel symbionts in the deep terrestrial subsurface.</title>
        <authorList>
            <person name="Probst A.J."/>
            <person name="Ladd B."/>
            <person name="Jarett J.K."/>
            <person name="Geller-Mcgrath D.E."/>
            <person name="Sieber C.M.K."/>
            <person name="Emerson J.B."/>
            <person name="Anantharaman K."/>
            <person name="Thomas B.C."/>
            <person name="Malmstrom R."/>
            <person name="Stieglmeier M."/>
            <person name="Klingl A."/>
            <person name="Woyke T."/>
            <person name="Ryan C.M."/>
            <person name="Banfield J.F."/>
        </authorList>
    </citation>
    <scope>NUCLEOTIDE SEQUENCE [LARGE SCALE GENOMIC DNA]</scope>
</reference>
<comment type="caution">
    <text evidence="9">The sequence shown here is derived from an EMBL/GenBank/DDBJ whole genome shotgun (WGS) entry which is preliminary data.</text>
</comment>
<evidence type="ECO:0000313" key="9">
    <source>
        <dbReference type="EMBL" id="PIT93172.1"/>
    </source>
</evidence>
<dbReference type="PIRSF" id="PIRSF002161">
    <property type="entry name" value="Ribosomal_L5"/>
    <property type="match status" value="1"/>
</dbReference>
<evidence type="ECO:0000256" key="1">
    <source>
        <dbReference type="ARBA" id="ARBA00008553"/>
    </source>
</evidence>
<evidence type="ECO:0000313" key="10">
    <source>
        <dbReference type="Proteomes" id="UP000229112"/>
    </source>
</evidence>
<evidence type="ECO:0000256" key="2">
    <source>
        <dbReference type="ARBA" id="ARBA00022980"/>
    </source>
</evidence>
<dbReference type="GO" id="GO:0005840">
    <property type="term" value="C:ribosome"/>
    <property type="evidence" value="ECO:0007669"/>
    <property type="project" value="UniProtKB-KW"/>
</dbReference>
<gene>
    <name evidence="9" type="primary">rplE</name>
    <name evidence="9" type="ORF">COU06_01315</name>
</gene>
<dbReference type="AlphaFoldDB" id="A0A2M6WK66"/>
<evidence type="ECO:0000256" key="3">
    <source>
        <dbReference type="ARBA" id="ARBA00023274"/>
    </source>
</evidence>
<dbReference type="InterPro" id="IPR022803">
    <property type="entry name" value="Ribosomal_uL5_dom_sf"/>
</dbReference>
<organism evidence="9 10">
    <name type="scientific">Candidatus Harrisonbacteria bacterium CG10_big_fil_rev_8_21_14_0_10_38_8</name>
    <dbReference type="NCBI Taxonomy" id="1974582"/>
    <lineage>
        <taxon>Bacteria</taxon>
        <taxon>Candidatus Harrisoniibacteriota</taxon>
    </lineage>
</organism>
<evidence type="ECO:0000256" key="4">
    <source>
        <dbReference type="ARBA" id="ARBA00035245"/>
    </source>
</evidence>
<dbReference type="InterPro" id="IPR031309">
    <property type="entry name" value="Ribosomal_uL5_C"/>
</dbReference>
<proteinExistence type="inferred from homology"/>
<comment type="similarity">
    <text evidence="1 6">Belongs to the universal ribosomal protein uL5 family.</text>
</comment>
<dbReference type="PANTHER" id="PTHR11994">
    <property type="entry name" value="60S RIBOSOMAL PROTEIN L11-RELATED"/>
    <property type="match status" value="1"/>
</dbReference>
<dbReference type="GO" id="GO:0006412">
    <property type="term" value="P:translation"/>
    <property type="evidence" value="ECO:0007669"/>
    <property type="project" value="InterPro"/>
</dbReference>
<dbReference type="InterPro" id="IPR002132">
    <property type="entry name" value="Ribosomal_uL5"/>
</dbReference>
<name>A0A2M6WK66_9BACT</name>
<dbReference type="Gene3D" id="3.30.1440.10">
    <property type="match status" value="1"/>
</dbReference>
<evidence type="ECO:0000259" key="7">
    <source>
        <dbReference type="Pfam" id="PF00281"/>
    </source>
</evidence>
<sequence>MRKLELEKIVVNTSFGRLSASAPDFENKLLPEIKQAVANLTGQLPQLRSAKKSIAGFKVREGMPVGLKVTLRRKKMNQFLDKVINIVLPRVRDFRGIKLTSIDSSGNLTFGVKEHIVFPEIVLEDVNTNFGLEVTLTLRESAHNKEEAIEFYKKLGVPFVKEEK</sequence>
<feature type="domain" description="Large ribosomal subunit protein uL5 N-terminal" evidence="7">
    <location>
        <begin position="1"/>
        <end position="60"/>
    </location>
</feature>
<evidence type="ECO:0000256" key="5">
    <source>
        <dbReference type="ARBA" id="ARBA00035461"/>
    </source>
</evidence>
<protein>
    <recommendedName>
        <fullName evidence="4">Large ribosomal subunit protein uL5</fullName>
    </recommendedName>
    <alternativeName>
        <fullName evidence="5">50S ribosomal protein L5</fullName>
    </alternativeName>
</protein>
<accession>A0A2M6WK66</accession>
<dbReference type="SUPFAM" id="SSF55282">
    <property type="entry name" value="RL5-like"/>
    <property type="match status" value="1"/>
</dbReference>
<dbReference type="Proteomes" id="UP000229112">
    <property type="component" value="Unassembled WGS sequence"/>
</dbReference>
<evidence type="ECO:0000256" key="6">
    <source>
        <dbReference type="RuleBase" id="RU003930"/>
    </source>
</evidence>
<dbReference type="EMBL" id="PFAY01000010">
    <property type="protein sequence ID" value="PIT93172.1"/>
    <property type="molecule type" value="Genomic_DNA"/>
</dbReference>
<dbReference type="FunFam" id="3.30.1440.10:FF:000001">
    <property type="entry name" value="50S ribosomal protein L5"/>
    <property type="match status" value="1"/>
</dbReference>
<evidence type="ECO:0000259" key="8">
    <source>
        <dbReference type="Pfam" id="PF00673"/>
    </source>
</evidence>
<keyword evidence="2 6" id="KW-0689">Ribosomal protein</keyword>
<keyword evidence="3 6" id="KW-0687">Ribonucleoprotein</keyword>
<dbReference type="GO" id="GO:1990904">
    <property type="term" value="C:ribonucleoprotein complex"/>
    <property type="evidence" value="ECO:0007669"/>
    <property type="project" value="UniProtKB-KW"/>
</dbReference>
<dbReference type="Pfam" id="PF00673">
    <property type="entry name" value="Ribosomal_L5_C"/>
    <property type="match status" value="1"/>
</dbReference>